<evidence type="ECO:0000313" key="3">
    <source>
        <dbReference type="Proteomes" id="UP001497644"/>
    </source>
</evidence>
<reference evidence="2" key="1">
    <citation type="submission" date="2024-04" db="EMBL/GenBank/DDBJ databases">
        <authorList>
            <consortium name="Molecular Ecology Group"/>
        </authorList>
    </citation>
    <scope>NUCLEOTIDE SEQUENCE</scope>
</reference>
<proteinExistence type="predicted"/>
<feature type="region of interest" description="Disordered" evidence="1">
    <location>
        <begin position="113"/>
        <end position="135"/>
    </location>
</feature>
<evidence type="ECO:0000313" key="2">
    <source>
        <dbReference type="EMBL" id="CAL1686780.1"/>
    </source>
</evidence>
<feature type="compositionally biased region" description="Polar residues" evidence="1">
    <location>
        <begin position="119"/>
        <end position="135"/>
    </location>
</feature>
<dbReference type="EMBL" id="OZ034830">
    <property type="protein sequence ID" value="CAL1686780.1"/>
    <property type="molecule type" value="Genomic_DNA"/>
</dbReference>
<name>A0AAV2P1K0_9HYME</name>
<evidence type="ECO:0000256" key="1">
    <source>
        <dbReference type="SAM" id="MobiDB-lite"/>
    </source>
</evidence>
<sequence>MQIRSKSTRETGSTFPLTYCRPDINSCTGELVPEDFIYEELQLPPTASPRSPQPLPGFSRDLFADIPISTRLVFNGCLDRVPPFLTLPFSHTDAIYISPRLYLSQVITSEDVPPPPSIDGSSTPSLNAKLSRTSL</sequence>
<keyword evidence="3" id="KW-1185">Reference proteome</keyword>
<dbReference type="Proteomes" id="UP001497644">
    <property type="component" value="Chromosome 7"/>
</dbReference>
<gene>
    <name evidence="2" type="ORF">LPLAT_LOCUS12106</name>
</gene>
<accession>A0AAV2P1K0</accession>
<organism evidence="2 3">
    <name type="scientific">Lasius platythorax</name>
    <dbReference type="NCBI Taxonomy" id="488582"/>
    <lineage>
        <taxon>Eukaryota</taxon>
        <taxon>Metazoa</taxon>
        <taxon>Ecdysozoa</taxon>
        <taxon>Arthropoda</taxon>
        <taxon>Hexapoda</taxon>
        <taxon>Insecta</taxon>
        <taxon>Pterygota</taxon>
        <taxon>Neoptera</taxon>
        <taxon>Endopterygota</taxon>
        <taxon>Hymenoptera</taxon>
        <taxon>Apocrita</taxon>
        <taxon>Aculeata</taxon>
        <taxon>Formicoidea</taxon>
        <taxon>Formicidae</taxon>
        <taxon>Formicinae</taxon>
        <taxon>Lasius</taxon>
        <taxon>Lasius</taxon>
    </lineage>
</organism>
<protein>
    <submittedName>
        <fullName evidence="2">Uncharacterized protein</fullName>
    </submittedName>
</protein>
<dbReference type="AlphaFoldDB" id="A0AAV2P1K0"/>